<evidence type="ECO:0000313" key="2">
    <source>
        <dbReference type="Proteomes" id="UP000011080"/>
    </source>
</evidence>
<feature type="non-terminal residue" evidence="1">
    <location>
        <position position="1"/>
    </location>
</feature>
<reference evidence="1 2" key="1">
    <citation type="journal article" date="2012" name="Nat. Genet.">
        <title>The yak genome and adaptation to life at high altitude.</title>
        <authorList>
            <person name="Qiu Q."/>
            <person name="Zhang G."/>
            <person name="Ma T."/>
            <person name="Qian W."/>
            <person name="Wang J."/>
            <person name="Ye Z."/>
            <person name="Cao C."/>
            <person name="Hu Q."/>
            <person name="Kim J."/>
            <person name="Larkin D.M."/>
            <person name="Auvil L."/>
            <person name="Capitanu B."/>
            <person name="Ma J."/>
            <person name="Lewin H.A."/>
            <person name="Qian X."/>
            <person name="Lang Y."/>
            <person name="Zhou R."/>
            <person name="Wang L."/>
            <person name="Wang K."/>
            <person name="Xia J."/>
            <person name="Liao S."/>
            <person name="Pan S."/>
            <person name="Lu X."/>
            <person name="Hou H."/>
            <person name="Wang Y."/>
            <person name="Zang X."/>
            <person name="Yin Y."/>
            <person name="Ma H."/>
            <person name="Zhang J."/>
            <person name="Wang Z."/>
            <person name="Zhang Y."/>
            <person name="Zhang D."/>
            <person name="Yonezawa T."/>
            <person name="Hasegawa M."/>
            <person name="Zhong Y."/>
            <person name="Liu W."/>
            <person name="Zhang Y."/>
            <person name="Huang Z."/>
            <person name="Zhang S."/>
            <person name="Long R."/>
            <person name="Yang H."/>
            <person name="Wang J."/>
            <person name="Lenstra J.A."/>
            <person name="Cooper D.N."/>
            <person name="Wu Y."/>
            <person name="Wang J."/>
            <person name="Shi P."/>
            <person name="Wang J."/>
            <person name="Liu J."/>
        </authorList>
    </citation>
    <scope>NUCLEOTIDE SEQUENCE [LARGE SCALE GENOMIC DNA]</scope>
    <source>
        <strain evidence="2">yakQH1</strain>
    </source>
</reference>
<gene>
    <name evidence="1" type="ORF">M91_13290</name>
</gene>
<feature type="non-terminal residue" evidence="1">
    <location>
        <position position="71"/>
    </location>
</feature>
<proteinExistence type="predicted"/>
<evidence type="ECO:0000313" key="1">
    <source>
        <dbReference type="EMBL" id="ELR49642.1"/>
    </source>
</evidence>
<name>L8I2Z9_9CETA</name>
<dbReference type="Proteomes" id="UP000011080">
    <property type="component" value="Unassembled WGS sequence"/>
</dbReference>
<organism evidence="1 2">
    <name type="scientific">Bos mutus</name>
    <name type="common">wild yak</name>
    <dbReference type="NCBI Taxonomy" id="72004"/>
    <lineage>
        <taxon>Eukaryota</taxon>
        <taxon>Metazoa</taxon>
        <taxon>Chordata</taxon>
        <taxon>Craniata</taxon>
        <taxon>Vertebrata</taxon>
        <taxon>Euteleostomi</taxon>
        <taxon>Mammalia</taxon>
        <taxon>Eutheria</taxon>
        <taxon>Laurasiatheria</taxon>
        <taxon>Artiodactyla</taxon>
        <taxon>Ruminantia</taxon>
        <taxon>Pecora</taxon>
        <taxon>Bovidae</taxon>
        <taxon>Bovinae</taxon>
        <taxon>Bos</taxon>
    </lineage>
</organism>
<dbReference type="AlphaFoldDB" id="L8I2Z9"/>
<accession>L8I2Z9</accession>
<protein>
    <submittedName>
        <fullName evidence="1">Uncharacterized protein</fullName>
    </submittedName>
</protein>
<dbReference type="EMBL" id="JH882392">
    <property type="protein sequence ID" value="ELR49642.1"/>
    <property type="molecule type" value="Genomic_DNA"/>
</dbReference>
<sequence>SRGQPGYILTWRFWGNICFYAHSGCLQNSFSCGVMTEVFIFLLAAGQGPLSASSAALGVLAMWPSHRSSSN</sequence>